<keyword evidence="2 3" id="KW-0539">Nucleus</keyword>
<dbReference type="PROSITE" id="PS50118">
    <property type="entry name" value="HMG_BOX_2"/>
    <property type="match status" value="1"/>
</dbReference>
<dbReference type="AlphaFoldDB" id="A0AAD9I2S3"/>
<feature type="region of interest" description="Disordered" evidence="5">
    <location>
        <begin position="248"/>
        <end position="301"/>
    </location>
</feature>
<dbReference type="InterPro" id="IPR056513">
    <property type="entry name" value="INO80F"/>
</dbReference>
<dbReference type="InterPro" id="IPR009071">
    <property type="entry name" value="HMG_box_dom"/>
</dbReference>
<gene>
    <name evidence="7" type="ORF">P8C59_004654</name>
</gene>
<feature type="compositionally biased region" description="Basic and acidic residues" evidence="5">
    <location>
        <begin position="270"/>
        <end position="279"/>
    </location>
</feature>
<sequence>MPAANSIPPTLPPSVEEAYRRKCIQLKQRTSEVEEANDAARVRLTRLKRQVEKMRLERAFLLEQLAKRTSTNVEDSDGSPSPPPTQPKEKPLRIKRGHRKPSILANTEAPPSANATFISQNPQTLSPSSDTFSTQQHQSQQTVGRTNGSAAINGKGAAGGLPARPQKPPTAFELFCAEARSHLDERAKDSRQGPGGEEELARVWKEELAEDQRTGYEAKREMELARYEKAKADYEIALSKEEAALAAKEGADVDDEEAVRQENGVAAAAGRDDAPRATQDEDVEMTNYDTDQETQAERAGD</sequence>
<feature type="coiled-coil region" evidence="4">
    <location>
        <begin position="30"/>
        <end position="64"/>
    </location>
</feature>
<dbReference type="EMBL" id="JAQQPM010000003">
    <property type="protein sequence ID" value="KAK2070129.1"/>
    <property type="molecule type" value="Genomic_DNA"/>
</dbReference>
<keyword evidence="3" id="KW-0238">DNA-binding</keyword>
<dbReference type="GO" id="GO:0005634">
    <property type="term" value="C:nucleus"/>
    <property type="evidence" value="ECO:0007669"/>
    <property type="project" value="UniProtKB-SubCell"/>
</dbReference>
<dbReference type="Pfam" id="PF24245">
    <property type="entry name" value="INO80F"/>
    <property type="match status" value="1"/>
</dbReference>
<name>A0AAD9I2S3_9PEZI</name>
<evidence type="ECO:0000256" key="4">
    <source>
        <dbReference type="SAM" id="Coils"/>
    </source>
</evidence>
<keyword evidence="8" id="KW-1185">Reference proteome</keyword>
<comment type="subcellular location">
    <subcellularLocation>
        <location evidence="1">Nucleus</location>
    </subcellularLocation>
</comment>
<evidence type="ECO:0000256" key="5">
    <source>
        <dbReference type="SAM" id="MobiDB-lite"/>
    </source>
</evidence>
<accession>A0AAD9I2S3</accession>
<dbReference type="SUPFAM" id="SSF47095">
    <property type="entry name" value="HMG-box"/>
    <property type="match status" value="1"/>
</dbReference>
<feature type="compositionally biased region" description="Low complexity" evidence="5">
    <location>
        <begin position="128"/>
        <end position="142"/>
    </location>
</feature>
<feature type="DNA-binding region" description="HMG box" evidence="3">
    <location>
        <begin position="165"/>
        <end position="235"/>
    </location>
</feature>
<evidence type="ECO:0000313" key="8">
    <source>
        <dbReference type="Proteomes" id="UP001217918"/>
    </source>
</evidence>
<evidence type="ECO:0000256" key="2">
    <source>
        <dbReference type="ARBA" id="ARBA00023242"/>
    </source>
</evidence>
<feature type="region of interest" description="Disordered" evidence="5">
    <location>
        <begin position="68"/>
        <end position="170"/>
    </location>
</feature>
<dbReference type="GO" id="GO:0003677">
    <property type="term" value="F:DNA binding"/>
    <property type="evidence" value="ECO:0007669"/>
    <property type="project" value="UniProtKB-UniRule"/>
</dbReference>
<dbReference type="InterPro" id="IPR036910">
    <property type="entry name" value="HMG_box_dom_sf"/>
</dbReference>
<evidence type="ECO:0000313" key="7">
    <source>
        <dbReference type="EMBL" id="KAK2070129.1"/>
    </source>
</evidence>
<proteinExistence type="predicted"/>
<evidence type="ECO:0000259" key="6">
    <source>
        <dbReference type="PROSITE" id="PS50118"/>
    </source>
</evidence>
<organism evidence="7 8">
    <name type="scientific">Phyllachora maydis</name>
    <dbReference type="NCBI Taxonomy" id="1825666"/>
    <lineage>
        <taxon>Eukaryota</taxon>
        <taxon>Fungi</taxon>
        <taxon>Dikarya</taxon>
        <taxon>Ascomycota</taxon>
        <taxon>Pezizomycotina</taxon>
        <taxon>Sordariomycetes</taxon>
        <taxon>Sordariomycetidae</taxon>
        <taxon>Phyllachorales</taxon>
        <taxon>Phyllachoraceae</taxon>
        <taxon>Phyllachora</taxon>
    </lineage>
</organism>
<feature type="compositionally biased region" description="Acidic residues" evidence="5">
    <location>
        <begin position="280"/>
        <end position="294"/>
    </location>
</feature>
<dbReference type="Proteomes" id="UP001217918">
    <property type="component" value="Unassembled WGS sequence"/>
</dbReference>
<evidence type="ECO:0000256" key="3">
    <source>
        <dbReference type="PROSITE-ProRule" id="PRU00267"/>
    </source>
</evidence>
<keyword evidence="4" id="KW-0175">Coiled coil</keyword>
<feature type="domain" description="HMG box" evidence="6">
    <location>
        <begin position="165"/>
        <end position="235"/>
    </location>
</feature>
<protein>
    <recommendedName>
        <fullName evidence="6">HMG box domain-containing protein</fullName>
    </recommendedName>
</protein>
<dbReference type="Gene3D" id="1.10.30.10">
    <property type="entry name" value="High mobility group box domain"/>
    <property type="match status" value="1"/>
</dbReference>
<comment type="caution">
    <text evidence="7">The sequence shown here is derived from an EMBL/GenBank/DDBJ whole genome shotgun (WGS) entry which is preliminary data.</text>
</comment>
<evidence type="ECO:0000256" key="1">
    <source>
        <dbReference type="ARBA" id="ARBA00004123"/>
    </source>
</evidence>
<feature type="compositionally biased region" description="Polar residues" evidence="5">
    <location>
        <begin position="113"/>
        <end position="127"/>
    </location>
</feature>
<reference evidence="7" key="1">
    <citation type="journal article" date="2023" name="Mol. Plant Microbe Interact.">
        <title>Elucidating the Obligate Nature and Biological Capacity of an Invasive Fungal Corn Pathogen.</title>
        <authorList>
            <person name="MacCready J.S."/>
            <person name="Roggenkamp E.M."/>
            <person name="Gdanetz K."/>
            <person name="Chilvers M.I."/>
        </authorList>
    </citation>
    <scope>NUCLEOTIDE SEQUENCE</scope>
    <source>
        <strain evidence="7">PM02</strain>
    </source>
</reference>